<gene>
    <name evidence="1" type="ORF">DSM112329_02818</name>
</gene>
<protein>
    <submittedName>
        <fullName evidence="1">Uncharacterized protein</fullName>
    </submittedName>
</protein>
<dbReference type="AlphaFoldDB" id="A0AAU7AWB9"/>
<proteinExistence type="predicted"/>
<evidence type="ECO:0000313" key="1">
    <source>
        <dbReference type="EMBL" id="XAY05957.1"/>
    </source>
</evidence>
<name>A0AAU7AWB9_9ACTN</name>
<sequence length="109" mass="11957">MFETVNKALRTRSGALLLNGLVDLLQEGETEWRKDSRDLMMAIAPFHDCAQRIGLDPATVFEEAAARGPASFADVVRQFGARTDITPAGFAFVLRTTPDGPVYTIDRSI</sequence>
<dbReference type="RefSeq" id="WP_354697187.1">
    <property type="nucleotide sequence ID" value="NZ_CP114014.1"/>
</dbReference>
<dbReference type="KEGG" id="parq:DSM112329_02818"/>
<organism evidence="1">
    <name type="scientific">Paraconexibacter sp. AEG42_29</name>
    <dbReference type="NCBI Taxonomy" id="2997339"/>
    <lineage>
        <taxon>Bacteria</taxon>
        <taxon>Bacillati</taxon>
        <taxon>Actinomycetota</taxon>
        <taxon>Thermoleophilia</taxon>
        <taxon>Solirubrobacterales</taxon>
        <taxon>Paraconexibacteraceae</taxon>
        <taxon>Paraconexibacter</taxon>
    </lineage>
</organism>
<accession>A0AAU7AWB9</accession>
<dbReference type="EMBL" id="CP114014">
    <property type="protein sequence ID" value="XAY05957.1"/>
    <property type="molecule type" value="Genomic_DNA"/>
</dbReference>
<reference evidence="1" key="1">
    <citation type="submission" date="2022-12" db="EMBL/GenBank/DDBJ databases">
        <title>Paraconexibacter alkalitolerans sp. nov. and Baekduia alba sp. nov., isolated from soil and emended description of the genera Paraconexibacter (Chun et al., 2020) and Baekduia (An et al., 2020).</title>
        <authorList>
            <person name="Vieira S."/>
            <person name="Huber K.J."/>
            <person name="Geppert A."/>
            <person name="Wolf J."/>
            <person name="Neumann-Schaal M."/>
            <person name="Muesken M."/>
            <person name="Overmann J."/>
        </authorList>
    </citation>
    <scope>NUCLEOTIDE SEQUENCE</scope>
    <source>
        <strain evidence="1">AEG42_29</strain>
    </source>
</reference>